<organism evidence="1 2">
    <name type="scientific">Punica granatum</name>
    <name type="common">Pomegranate</name>
    <dbReference type="NCBI Taxonomy" id="22663"/>
    <lineage>
        <taxon>Eukaryota</taxon>
        <taxon>Viridiplantae</taxon>
        <taxon>Streptophyta</taxon>
        <taxon>Embryophyta</taxon>
        <taxon>Tracheophyta</taxon>
        <taxon>Spermatophyta</taxon>
        <taxon>Magnoliopsida</taxon>
        <taxon>eudicotyledons</taxon>
        <taxon>Gunneridae</taxon>
        <taxon>Pentapetalae</taxon>
        <taxon>rosids</taxon>
        <taxon>malvids</taxon>
        <taxon>Myrtales</taxon>
        <taxon>Lythraceae</taxon>
        <taxon>Punica</taxon>
    </lineage>
</organism>
<protein>
    <submittedName>
        <fullName evidence="1">Uncharacterized protein</fullName>
    </submittedName>
</protein>
<evidence type="ECO:0000313" key="2">
    <source>
        <dbReference type="Proteomes" id="UP000233551"/>
    </source>
</evidence>
<name>A0A2I0J9Y4_PUNGR</name>
<proteinExistence type="predicted"/>
<gene>
    <name evidence="1" type="ORF">CRG98_026532</name>
</gene>
<dbReference type="EMBL" id="PGOL01001886">
    <property type="protein sequence ID" value="PKI53071.1"/>
    <property type="molecule type" value="Genomic_DNA"/>
</dbReference>
<sequence>MREITKIFLVISASAEAELGADFAQIIQGFAFTSVQQGARETEHSSSWLHRSAFPDLVPTEPLGPVPVVPLEGALVLLEKPVLRLGGWGGYCRLL</sequence>
<dbReference type="AlphaFoldDB" id="A0A2I0J9Y4"/>
<accession>A0A2I0J9Y4</accession>
<keyword evidence="2" id="KW-1185">Reference proteome</keyword>
<comment type="caution">
    <text evidence="1">The sequence shown here is derived from an EMBL/GenBank/DDBJ whole genome shotgun (WGS) entry which is preliminary data.</text>
</comment>
<reference evidence="1 2" key="1">
    <citation type="submission" date="2017-11" db="EMBL/GenBank/DDBJ databases">
        <title>De-novo sequencing of pomegranate (Punica granatum L.) genome.</title>
        <authorList>
            <person name="Akparov Z."/>
            <person name="Amiraslanov A."/>
            <person name="Hajiyeva S."/>
            <person name="Abbasov M."/>
            <person name="Kaur K."/>
            <person name="Hamwieh A."/>
            <person name="Solovyev V."/>
            <person name="Salamov A."/>
            <person name="Braich B."/>
            <person name="Kosarev P."/>
            <person name="Mahmoud A."/>
            <person name="Hajiyev E."/>
            <person name="Babayeva S."/>
            <person name="Izzatullayeva V."/>
            <person name="Mammadov A."/>
            <person name="Mammadov A."/>
            <person name="Sharifova S."/>
            <person name="Ojaghi J."/>
            <person name="Eynullazada K."/>
            <person name="Bayramov B."/>
            <person name="Abdulazimova A."/>
            <person name="Shahmuradov I."/>
        </authorList>
    </citation>
    <scope>NUCLEOTIDE SEQUENCE [LARGE SCALE GENOMIC DNA]</scope>
    <source>
        <strain evidence="2">cv. AG2017</strain>
        <tissue evidence="1">Leaf</tissue>
    </source>
</reference>
<dbReference type="Proteomes" id="UP000233551">
    <property type="component" value="Unassembled WGS sequence"/>
</dbReference>
<evidence type="ECO:0000313" key="1">
    <source>
        <dbReference type="EMBL" id="PKI53071.1"/>
    </source>
</evidence>